<comment type="caution">
    <text evidence="1">The sequence shown here is derived from an EMBL/GenBank/DDBJ whole genome shotgun (WGS) entry which is preliminary data.</text>
</comment>
<dbReference type="EMBL" id="VUMS01000008">
    <property type="protein sequence ID" value="MST66248.1"/>
    <property type="molecule type" value="Genomic_DNA"/>
</dbReference>
<dbReference type="Proteomes" id="UP000440513">
    <property type="component" value="Unassembled WGS sequence"/>
</dbReference>
<organism evidence="1 2">
    <name type="scientific">Oliverpabstia intestinalis</name>
    <dbReference type="NCBI Taxonomy" id="2606633"/>
    <lineage>
        <taxon>Bacteria</taxon>
        <taxon>Bacillati</taxon>
        <taxon>Bacillota</taxon>
        <taxon>Clostridia</taxon>
        <taxon>Lachnospirales</taxon>
        <taxon>Lachnospiraceae</taxon>
        <taxon>Oliverpabstia</taxon>
    </lineage>
</organism>
<dbReference type="AlphaFoldDB" id="A0A7X2TKA9"/>
<proteinExistence type="predicted"/>
<gene>
    <name evidence="1" type="ORF">FYJ57_05780</name>
</gene>
<name>A0A7X2TKA9_9FIRM</name>
<reference evidence="1 2" key="1">
    <citation type="submission" date="2019-08" db="EMBL/GenBank/DDBJ databases">
        <title>In-depth cultivation of the pig gut microbiome towards novel bacterial diversity and tailored functional studies.</title>
        <authorList>
            <person name="Wylensek D."/>
            <person name="Hitch T.C.A."/>
            <person name="Clavel T."/>
        </authorList>
    </citation>
    <scope>NUCLEOTIDE SEQUENCE [LARGE SCALE GENOMIC DNA]</scope>
    <source>
        <strain evidence="1 2">BSM-380-WT-5A</strain>
    </source>
</reference>
<protein>
    <submittedName>
        <fullName evidence="1">Uncharacterized protein</fullName>
    </submittedName>
</protein>
<accession>A0A7X2TKA9</accession>
<evidence type="ECO:0000313" key="2">
    <source>
        <dbReference type="Proteomes" id="UP000440513"/>
    </source>
</evidence>
<sequence>MAAFGEGIRQLYQGSAALHQGSGQLSSTGTALIGGLDTMISGMDSLHQGLVKFDEDGIQELSDLTGTDLTSLANRIRALKKADGRYDNYGGICEGASGNVRFIIETDEIKAE</sequence>
<evidence type="ECO:0000313" key="1">
    <source>
        <dbReference type="EMBL" id="MST66248.1"/>
    </source>
</evidence>
<keyword evidence="2" id="KW-1185">Reference proteome</keyword>